<dbReference type="OrthoDB" id="29853at2759"/>
<evidence type="ECO:0000256" key="1">
    <source>
        <dbReference type="ARBA" id="ARBA00005536"/>
    </source>
</evidence>
<protein>
    <recommendedName>
        <fullName evidence="5">Regulator of Vps4 activity in the MVB pathway protein</fullName>
    </recommendedName>
</protein>
<dbReference type="FunFam" id="1.20.1260.60:FF:000002">
    <property type="entry name" value="Vacuolar protein sorting-associated protein IST1"/>
    <property type="match status" value="1"/>
</dbReference>
<dbReference type="PANTHER" id="PTHR12161:SF60">
    <property type="entry name" value="REGULATOR OF VPS4 ACTIVITY IN THE MVB PATHWAY PROTEIN"/>
    <property type="match status" value="1"/>
</dbReference>
<reference evidence="3" key="1">
    <citation type="submission" date="2023-05" db="EMBL/GenBank/DDBJ databases">
        <title>Genome and transcriptome analyses reveal genes involved in the formation of fine ridges on petal epidermal cells in Hibiscus trionum.</title>
        <authorList>
            <person name="Koshimizu S."/>
            <person name="Masuda S."/>
            <person name="Ishii T."/>
            <person name="Shirasu K."/>
            <person name="Hoshino A."/>
            <person name="Arita M."/>
        </authorList>
    </citation>
    <scope>NUCLEOTIDE SEQUENCE</scope>
    <source>
        <strain evidence="3">Hamamatsu line</strain>
    </source>
</reference>
<sequence length="470" mass="54095">MFDLLLKPKFYSKCKSSLRINKVRLETIRKKRNAVEKYLKKDIAELLRNGLDYNAYGRIEGLMVEQNRTACYHFIEQFSLCISKNVSVMQKQSECPEECREAIASVIHAAARFADLPELRTLRTLFTEKYRNSLEPYLSQEFVQKLQAEPPTKEMKLESMHAIANEFSIEWDSKALEQQLFEPPPPEQNKALHESLNEGDDDGYKSYRSKNDTVQKSNDHNDKNDLSNMQEYWRPLRNEMDCRSRTRKEVAGDKLEQHGSSEVAFEKSNNYDVESQWSNMKEYWRMKRNEKHPTYCSSEFELTDQDIPNTSSTSEASFPDDGTENMKPFYYRSIPPPYVKLSADISKGKSSAEELKSPSCNIHNEKIDKPNGSTVESKPKPRSVRSRRTLKPPPSRDNPVEQSTKLDPSSPPGNAASIPKEVSSPTETEGRNTQASSFKRDVCAESALQKLPDYDDLRTQLEAIQRSKRN</sequence>
<dbReference type="Pfam" id="PF03398">
    <property type="entry name" value="Ist1"/>
    <property type="match status" value="1"/>
</dbReference>
<proteinExistence type="inferred from homology"/>
<evidence type="ECO:0000313" key="4">
    <source>
        <dbReference type="Proteomes" id="UP001165190"/>
    </source>
</evidence>
<dbReference type="InterPro" id="IPR005061">
    <property type="entry name" value="Ist1"/>
</dbReference>
<evidence type="ECO:0000313" key="3">
    <source>
        <dbReference type="EMBL" id="GMI73188.1"/>
    </source>
</evidence>
<dbReference type="InterPro" id="IPR042277">
    <property type="entry name" value="IST1-like"/>
</dbReference>
<feature type="compositionally biased region" description="Polar residues" evidence="2">
    <location>
        <begin position="306"/>
        <end position="316"/>
    </location>
</feature>
<feature type="region of interest" description="Disordered" evidence="2">
    <location>
        <begin position="350"/>
        <end position="442"/>
    </location>
</feature>
<dbReference type="PANTHER" id="PTHR12161">
    <property type="entry name" value="IST1 FAMILY MEMBER"/>
    <property type="match status" value="1"/>
</dbReference>
<feature type="region of interest" description="Disordered" evidence="2">
    <location>
        <begin position="300"/>
        <end position="329"/>
    </location>
</feature>
<feature type="compositionally biased region" description="Basic residues" evidence="2">
    <location>
        <begin position="380"/>
        <end position="390"/>
    </location>
</feature>
<dbReference type="GO" id="GO:0015031">
    <property type="term" value="P:protein transport"/>
    <property type="evidence" value="ECO:0007669"/>
    <property type="project" value="InterPro"/>
</dbReference>
<dbReference type="EMBL" id="BSYR01000010">
    <property type="protein sequence ID" value="GMI73188.1"/>
    <property type="molecule type" value="Genomic_DNA"/>
</dbReference>
<comment type="caution">
    <text evidence="3">The sequence shown here is derived from an EMBL/GenBank/DDBJ whole genome shotgun (WGS) entry which is preliminary data.</text>
</comment>
<gene>
    <name evidence="3" type="ORF">HRI_000988100</name>
</gene>
<accession>A0A9W7LQL4</accession>
<dbReference type="Proteomes" id="UP001165190">
    <property type="component" value="Unassembled WGS sequence"/>
</dbReference>
<feature type="compositionally biased region" description="Polar residues" evidence="2">
    <location>
        <begin position="423"/>
        <end position="437"/>
    </location>
</feature>
<comment type="similarity">
    <text evidence="1">Belongs to the IST1 family.</text>
</comment>
<feature type="compositionally biased region" description="Basic and acidic residues" evidence="2">
    <location>
        <begin position="190"/>
        <end position="225"/>
    </location>
</feature>
<evidence type="ECO:0000256" key="2">
    <source>
        <dbReference type="SAM" id="MobiDB-lite"/>
    </source>
</evidence>
<keyword evidence="4" id="KW-1185">Reference proteome</keyword>
<dbReference type="AlphaFoldDB" id="A0A9W7LQL4"/>
<organism evidence="3 4">
    <name type="scientific">Hibiscus trionum</name>
    <name type="common">Flower of an hour</name>
    <dbReference type="NCBI Taxonomy" id="183268"/>
    <lineage>
        <taxon>Eukaryota</taxon>
        <taxon>Viridiplantae</taxon>
        <taxon>Streptophyta</taxon>
        <taxon>Embryophyta</taxon>
        <taxon>Tracheophyta</taxon>
        <taxon>Spermatophyta</taxon>
        <taxon>Magnoliopsida</taxon>
        <taxon>eudicotyledons</taxon>
        <taxon>Gunneridae</taxon>
        <taxon>Pentapetalae</taxon>
        <taxon>rosids</taxon>
        <taxon>malvids</taxon>
        <taxon>Malvales</taxon>
        <taxon>Malvaceae</taxon>
        <taxon>Malvoideae</taxon>
        <taxon>Hibiscus</taxon>
    </lineage>
</organism>
<name>A0A9W7LQL4_HIBTR</name>
<evidence type="ECO:0008006" key="5">
    <source>
        <dbReference type="Google" id="ProtNLM"/>
    </source>
</evidence>
<feature type="region of interest" description="Disordered" evidence="2">
    <location>
        <begin position="181"/>
        <end position="232"/>
    </location>
</feature>
<dbReference type="Gene3D" id="1.20.1260.60">
    <property type="entry name" value="Vacuolar protein sorting-associated protein Ist1"/>
    <property type="match status" value="1"/>
</dbReference>